<evidence type="ECO:0000313" key="4">
    <source>
        <dbReference type="EMBL" id="EIW82202.1"/>
    </source>
</evidence>
<dbReference type="InterPro" id="IPR053183">
    <property type="entry name" value="ASL1"/>
</dbReference>
<comment type="caution">
    <text evidence="4">The sequence shown here is derived from an EMBL/GenBank/DDBJ whole genome shotgun (WGS) entry which is preliminary data.</text>
</comment>
<feature type="chain" id="PRO_5024366377" description="Asl1-like glycosyl hydrolase catalytic domain-containing protein" evidence="2">
    <location>
        <begin position="28"/>
        <end position="360"/>
    </location>
</feature>
<dbReference type="OMA" id="KRCKPRS"/>
<dbReference type="Pfam" id="PF11790">
    <property type="entry name" value="Glyco_hydro_cc"/>
    <property type="match status" value="1"/>
</dbReference>
<feature type="signal peptide" evidence="2">
    <location>
        <begin position="1"/>
        <end position="27"/>
    </location>
</feature>
<sequence>MASKFLNLVSLTSLAVLALSSFEAVGATSVDRGHVARHAAAAHHARGHDAVAKRKRQSSGSSCKPRPSSSLSSAPTSSAPAPITSAPAPTSSAPAPSSAPASSASSAAPSPSSSPATNNSKKWGLGWPNGDASWLNNFAELGNIGYIYTWSPSLPSNIPDGVEGIPMVWGWNQVSEFQQTVVAGYAKYALGPNEPNEPSQSNMSPGSAAQLWRQYLEPLVNQGYTLISPACTNDQAGLDWYQQFFQTCPDCTVHAIAFHCYTTDAQNCIDFAQQLYDTYGKPVWITEFADQNFTGDGGQASMDEIWGFASQLKDWVNGTPWLEAAFPFGVMNDLQGVNTLNALLNTADNMPTDLAYSYFG</sequence>
<dbReference type="AlphaFoldDB" id="A0A5M3MSR1"/>
<accession>A0A5M3MSR1</accession>
<evidence type="ECO:0000259" key="3">
    <source>
        <dbReference type="Pfam" id="PF11790"/>
    </source>
</evidence>
<dbReference type="Gene3D" id="3.20.20.80">
    <property type="entry name" value="Glycosidases"/>
    <property type="match status" value="1"/>
</dbReference>
<dbReference type="GeneID" id="19203112"/>
<keyword evidence="2" id="KW-0732">Signal</keyword>
<dbReference type="PANTHER" id="PTHR34154">
    <property type="entry name" value="ALKALI-SENSITIVE LINKAGE PROTEIN 1"/>
    <property type="match status" value="1"/>
</dbReference>
<feature type="region of interest" description="Disordered" evidence="1">
    <location>
        <begin position="39"/>
        <end position="122"/>
    </location>
</feature>
<protein>
    <recommendedName>
        <fullName evidence="3">Asl1-like glycosyl hydrolase catalytic domain-containing protein</fullName>
    </recommendedName>
</protein>
<dbReference type="OrthoDB" id="5959761at2759"/>
<dbReference type="InterPro" id="IPR024655">
    <property type="entry name" value="Asl1_glyco_hydro_catalytic"/>
</dbReference>
<dbReference type="KEGG" id="cput:CONPUDRAFT_153090"/>
<gene>
    <name evidence="4" type="ORF">CONPUDRAFT_153090</name>
</gene>
<evidence type="ECO:0000256" key="2">
    <source>
        <dbReference type="SAM" id="SignalP"/>
    </source>
</evidence>
<dbReference type="RefSeq" id="XP_007767954.1">
    <property type="nucleotide sequence ID" value="XM_007769764.1"/>
</dbReference>
<feature type="domain" description="Asl1-like glycosyl hydrolase catalytic" evidence="3">
    <location>
        <begin position="124"/>
        <end position="358"/>
    </location>
</feature>
<evidence type="ECO:0000256" key="1">
    <source>
        <dbReference type="SAM" id="MobiDB-lite"/>
    </source>
</evidence>
<name>A0A5M3MSR1_CONPW</name>
<dbReference type="GO" id="GO:0009277">
    <property type="term" value="C:fungal-type cell wall"/>
    <property type="evidence" value="ECO:0007669"/>
    <property type="project" value="TreeGrafter"/>
</dbReference>
<reference evidence="5" key="1">
    <citation type="journal article" date="2012" name="Science">
        <title>The Paleozoic origin of enzymatic lignin decomposition reconstructed from 31 fungal genomes.</title>
        <authorList>
            <person name="Floudas D."/>
            <person name="Binder M."/>
            <person name="Riley R."/>
            <person name="Barry K."/>
            <person name="Blanchette R.A."/>
            <person name="Henrissat B."/>
            <person name="Martinez A.T."/>
            <person name="Otillar R."/>
            <person name="Spatafora J.W."/>
            <person name="Yadav J.S."/>
            <person name="Aerts A."/>
            <person name="Benoit I."/>
            <person name="Boyd A."/>
            <person name="Carlson A."/>
            <person name="Copeland A."/>
            <person name="Coutinho P.M."/>
            <person name="de Vries R.P."/>
            <person name="Ferreira P."/>
            <person name="Findley K."/>
            <person name="Foster B."/>
            <person name="Gaskell J."/>
            <person name="Glotzer D."/>
            <person name="Gorecki P."/>
            <person name="Heitman J."/>
            <person name="Hesse C."/>
            <person name="Hori C."/>
            <person name="Igarashi K."/>
            <person name="Jurgens J.A."/>
            <person name="Kallen N."/>
            <person name="Kersten P."/>
            <person name="Kohler A."/>
            <person name="Kuees U."/>
            <person name="Kumar T.K.A."/>
            <person name="Kuo A."/>
            <person name="LaButti K."/>
            <person name="Larrondo L.F."/>
            <person name="Lindquist E."/>
            <person name="Ling A."/>
            <person name="Lombard V."/>
            <person name="Lucas S."/>
            <person name="Lundell T."/>
            <person name="Martin R."/>
            <person name="McLaughlin D.J."/>
            <person name="Morgenstern I."/>
            <person name="Morin E."/>
            <person name="Murat C."/>
            <person name="Nagy L.G."/>
            <person name="Nolan M."/>
            <person name="Ohm R.A."/>
            <person name="Patyshakuliyeva A."/>
            <person name="Rokas A."/>
            <person name="Ruiz-Duenas F.J."/>
            <person name="Sabat G."/>
            <person name="Salamov A."/>
            <person name="Samejima M."/>
            <person name="Schmutz J."/>
            <person name="Slot J.C."/>
            <person name="St John F."/>
            <person name="Stenlid J."/>
            <person name="Sun H."/>
            <person name="Sun S."/>
            <person name="Syed K."/>
            <person name="Tsang A."/>
            <person name="Wiebenga A."/>
            <person name="Young D."/>
            <person name="Pisabarro A."/>
            <person name="Eastwood D.C."/>
            <person name="Martin F."/>
            <person name="Cullen D."/>
            <person name="Grigoriev I.V."/>
            <person name="Hibbett D.S."/>
        </authorList>
    </citation>
    <scope>NUCLEOTIDE SEQUENCE [LARGE SCALE GENOMIC DNA]</scope>
    <source>
        <strain evidence="5">RWD-64-598 SS2</strain>
    </source>
</reference>
<dbReference type="InterPro" id="IPR017853">
    <property type="entry name" value="GH"/>
</dbReference>
<dbReference type="EMBL" id="JH711577">
    <property type="protein sequence ID" value="EIW82202.1"/>
    <property type="molecule type" value="Genomic_DNA"/>
</dbReference>
<organism evidence="4 5">
    <name type="scientific">Coniophora puteana (strain RWD-64-598)</name>
    <name type="common">Brown rot fungus</name>
    <dbReference type="NCBI Taxonomy" id="741705"/>
    <lineage>
        <taxon>Eukaryota</taxon>
        <taxon>Fungi</taxon>
        <taxon>Dikarya</taxon>
        <taxon>Basidiomycota</taxon>
        <taxon>Agaricomycotina</taxon>
        <taxon>Agaricomycetes</taxon>
        <taxon>Agaricomycetidae</taxon>
        <taxon>Boletales</taxon>
        <taxon>Coniophorineae</taxon>
        <taxon>Coniophoraceae</taxon>
        <taxon>Coniophora</taxon>
    </lineage>
</organism>
<feature type="compositionally biased region" description="Low complexity" evidence="1">
    <location>
        <begin position="58"/>
        <end position="117"/>
    </location>
</feature>
<dbReference type="PANTHER" id="PTHR34154:SF3">
    <property type="entry name" value="ALKALI-SENSITIVE LINKAGE PROTEIN 1"/>
    <property type="match status" value="1"/>
</dbReference>
<dbReference type="SUPFAM" id="SSF51445">
    <property type="entry name" value="(Trans)glycosidases"/>
    <property type="match status" value="1"/>
</dbReference>
<proteinExistence type="predicted"/>
<evidence type="ECO:0000313" key="5">
    <source>
        <dbReference type="Proteomes" id="UP000053558"/>
    </source>
</evidence>
<keyword evidence="5" id="KW-1185">Reference proteome</keyword>
<dbReference type="Proteomes" id="UP000053558">
    <property type="component" value="Unassembled WGS sequence"/>
</dbReference>
<dbReference type="GO" id="GO:0071966">
    <property type="term" value="P:fungal-type cell wall polysaccharide metabolic process"/>
    <property type="evidence" value="ECO:0007669"/>
    <property type="project" value="TreeGrafter"/>
</dbReference>